<dbReference type="Pfam" id="PF12867">
    <property type="entry name" value="DinB_2"/>
    <property type="match status" value="1"/>
</dbReference>
<organism evidence="2 3">
    <name type="scientific">Ginsengibacter hankyongi</name>
    <dbReference type="NCBI Taxonomy" id="2607284"/>
    <lineage>
        <taxon>Bacteria</taxon>
        <taxon>Pseudomonadati</taxon>
        <taxon>Bacteroidota</taxon>
        <taxon>Chitinophagia</taxon>
        <taxon>Chitinophagales</taxon>
        <taxon>Chitinophagaceae</taxon>
        <taxon>Ginsengibacter</taxon>
    </lineage>
</organism>
<dbReference type="RefSeq" id="WP_150416934.1">
    <property type="nucleotide sequence ID" value="NZ_VYQF01000012.1"/>
</dbReference>
<dbReference type="AlphaFoldDB" id="A0A5J5IC76"/>
<accession>A0A5J5IC76</accession>
<dbReference type="EMBL" id="VYQF01000012">
    <property type="protein sequence ID" value="KAA9035514.1"/>
    <property type="molecule type" value="Genomic_DNA"/>
</dbReference>
<evidence type="ECO:0000313" key="3">
    <source>
        <dbReference type="Proteomes" id="UP000326903"/>
    </source>
</evidence>
<protein>
    <submittedName>
        <fullName evidence="2">DinB family protein</fullName>
    </submittedName>
</protein>
<proteinExistence type="predicted"/>
<dbReference type="InterPro" id="IPR034660">
    <property type="entry name" value="DinB/YfiT-like"/>
</dbReference>
<reference evidence="2 3" key="1">
    <citation type="submission" date="2019-09" db="EMBL/GenBank/DDBJ databases">
        <title>Draft genome sequence of Ginsengibacter sp. BR5-29.</title>
        <authorList>
            <person name="Im W.-T."/>
        </authorList>
    </citation>
    <scope>NUCLEOTIDE SEQUENCE [LARGE SCALE GENOMIC DNA]</scope>
    <source>
        <strain evidence="2 3">BR5-29</strain>
    </source>
</reference>
<gene>
    <name evidence="2" type="ORF">FW778_21380</name>
</gene>
<dbReference type="InterPro" id="IPR024775">
    <property type="entry name" value="DinB-like"/>
</dbReference>
<dbReference type="SUPFAM" id="SSF109854">
    <property type="entry name" value="DinB/YfiT-like putative metalloenzymes"/>
    <property type="match status" value="1"/>
</dbReference>
<dbReference type="Proteomes" id="UP000326903">
    <property type="component" value="Unassembled WGS sequence"/>
</dbReference>
<evidence type="ECO:0000313" key="2">
    <source>
        <dbReference type="EMBL" id="KAA9035514.1"/>
    </source>
</evidence>
<evidence type="ECO:0000259" key="1">
    <source>
        <dbReference type="Pfam" id="PF12867"/>
    </source>
</evidence>
<feature type="domain" description="DinB-like" evidence="1">
    <location>
        <begin position="21"/>
        <end position="138"/>
    </location>
</feature>
<comment type="caution">
    <text evidence="2">The sequence shown here is derived from an EMBL/GenBank/DDBJ whole genome shotgun (WGS) entry which is preliminary data.</text>
</comment>
<sequence>MYKEILLEIVKQNQFTSHFSFDRVTEENAALRLNDKTASIGFIYRHVGETFNLFGQFLGMPTDVQNTTIGKTDNGQGRDVKYSKELIDRGYRMLTELVENSSEGDWLKPVETPFFGTVTRIRLFAHVLFHNSHHAGQISMTLSKGNK</sequence>
<keyword evidence="3" id="KW-1185">Reference proteome</keyword>
<name>A0A5J5IC76_9BACT</name>
<dbReference type="Gene3D" id="1.20.120.450">
    <property type="entry name" value="dinb family like domain"/>
    <property type="match status" value="1"/>
</dbReference>